<dbReference type="SUPFAM" id="SSF52317">
    <property type="entry name" value="Class I glutamine amidotransferase-like"/>
    <property type="match status" value="1"/>
</dbReference>
<evidence type="ECO:0000259" key="1">
    <source>
        <dbReference type="Pfam" id="PF01965"/>
    </source>
</evidence>
<organism evidence="2 3">
    <name type="scientific">Shewanella xiamenensis</name>
    <dbReference type="NCBI Taxonomy" id="332186"/>
    <lineage>
        <taxon>Bacteria</taxon>
        <taxon>Pseudomonadati</taxon>
        <taxon>Pseudomonadota</taxon>
        <taxon>Gammaproteobacteria</taxon>
        <taxon>Alteromonadales</taxon>
        <taxon>Shewanellaceae</taxon>
        <taxon>Shewanella</taxon>
    </lineage>
</organism>
<dbReference type="Pfam" id="PF01965">
    <property type="entry name" value="DJ-1_PfpI"/>
    <property type="match status" value="1"/>
</dbReference>
<dbReference type="InterPro" id="IPR029062">
    <property type="entry name" value="Class_I_gatase-like"/>
</dbReference>
<dbReference type="InterPro" id="IPR002818">
    <property type="entry name" value="DJ-1/PfpI"/>
</dbReference>
<gene>
    <name evidence="2" type="ORF">ODY93_16720</name>
</gene>
<protein>
    <submittedName>
        <fullName evidence="2">DJ-1/PfpI family protein</fullName>
    </submittedName>
</protein>
<evidence type="ECO:0000313" key="3">
    <source>
        <dbReference type="Proteomes" id="UP001159075"/>
    </source>
</evidence>
<accession>A0ABT6UFH1</accession>
<dbReference type="Proteomes" id="UP001159075">
    <property type="component" value="Unassembled WGS sequence"/>
</dbReference>
<sequence>MNIVMLLYPGITPLDLFGPLQAWSLINDVNIQLVWKNREQIETDTSAYLLPTCTFDEIDALPRVDILFVPGGKLGAFEAMQDQEVLDFLNRTADKSSWITSVCTGALILGAAGLLEGYKATTHWTMVDMLHSFGAVYTKGRYVIDRNRVTGGGVTAGIDFGLAIISRIIGIGKAQETQLLLEYNPDPPFNCGHPDVAPPILVNKVICDLMAVGYPVIAKNM</sequence>
<dbReference type="PANTHER" id="PTHR43130:SF2">
    <property type="entry name" value="DJ-1_PFPI DOMAIN-CONTAINING PROTEIN"/>
    <property type="match status" value="1"/>
</dbReference>
<dbReference type="Gene3D" id="3.40.50.880">
    <property type="match status" value="1"/>
</dbReference>
<dbReference type="RefSeq" id="WP_282679783.1">
    <property type="nucleotide sequence ID" value="NZ_JAOTLW010000019.1"/>
</dbReference>
<feature type="domain" description="DJ-1/PfpI" evidence="1">
    <location>
        <begin position="2"/>
        <end position="166"/>
    </location>
</feature>
<dbReference type="EMBL" id="JAOTLW010000019">
    <property type="protein sequence ID" value="MDI5833226.1"/>
    <property type="molecule type" value="Genomic_DNA"/>
</dbReference>
<dbReference type="CDD" id="cd03139">
    <property type="entry name" value="GATase1_PfpI_2"/>
    <property type="match status" value="1"/>
</dbReference>
<name>A0ABT6UFH1_9GAMM</name>
<keyword evidence="3" id="KW-1185">Reference proteome</keyword>
<dbReference type="InterPro" id="IPR052158">
    <property type="entry name" value="INH-QAR"/>
</dbReference>
<evidence type="ECO:0000313" key="2">
    <source>
        <dbReference type="EMBL" id="MDI5833226.1"/>
    </source>
</evidence>
<comment type="caution">
    <text evidence="2">The sequence shown here is derived from an EMBL/GenBank/DDBJ whole genome shotgun (WGS) entry which is preliminary data.</text>
</comment>
<reference evidence="2 3" key="1">
    <citation type="submission" date="2022-09" db="EMBL/GenBank/DDBJ databases">
        <title>The outer-membrane cytochrome OmcA is essential for infection of Shewanella oneidensis by a zebrafish-associated bacteriophage.</title>
        <authorList>
            <person name="Grenfell A.W."/>
            <person name="Intile P."/>
            <person name="Mcfarlane J."/>
            <person name="Leung D."/>
            <person name="Abdalla K."/>
            <person name="Wold M."/>
            <person name="Kees E."/>
            <person name="Gralnick J."/>
        </authorList>
    </citation>
    <scope>NUCLEOTIDE SEQUENCE [LARGE SCALE GENOMIC DNA]</scope>
    <source>
        <strain evidence="2 3">NF-5</strain>
    </source>
</reference>
<proteinExistence type="predicted"/>
<dbReference type="PANTHER" id="PTHR43130">
    <property type="entry name" value="ARAC-FAMILY TRANSCRIPTIONAL REGULATOR"/>
    <property type="match status" value="1"/>
</dbReference>